<feature type="active site" evidence="2">
    <location>
        <position position="206"/>
    </location>
</feature>
<accession>A0AAD7NAX2</accession>
<dbReference type="InterPro" id="IPR029510">
    <property type="entry name" value="Ald_DH_CS_GLU"/>
</dbReference>
<name>A0AAD7NAX2_9AGAR</name>
<dbReference type="InterPro" id="IPR016161">
    <property type="entry name" value="Ald_DH/histidinol_DH"/>
</dbReference>
<keyword evidence="6" id="KW-1185">Reference proteome</keyword>
<keyword evidence="1 3" id="KW-0560">Oxidoreductase</keyword>
<evidence type="ECO:0000256" key="2">
    <source>
        <dbReference type="PROSITE-ProRule" id="PRU10007"/>
    </source>
</evidence>
<proteinExistence type="inferred from homology"/>
<dbReference type="SUPFAM" id="SSF53720">
    <property type="entry name" value="ALDH-like"/>
    <property type="match status" value="1"/>
</dbReference>
<gene>
    <name evidence="5" type="ORF">B0H16DRAFT_1662927</name>
</gene>
<organism evidence="5 6">
    <name type="scientific">Mycena metata</name>
    <dbReference type="NCBI Taxonomy" id="1033252"/>
    <lineage>
        <taxon>Eukaryota</taxon>
        <taxon>Fungi</taxon>
        <taxon>Dikarya</taxon>
        <taxon>Basidiomycota</taxon>
        <taxon>Agaricomycotina</taxon>
        <taxon>Agaricomycetes</taxon>
        <taxon>Agaricomycetidae</taxon>
        <taxon>Agaricales</taxon>
        <taxon>Marasmiineae</taxon>
        <taxon>Mycenaceae</taxon>
        <taxon>Mycena</taxon>
    </lineage>
</organism>
<reference evidence="5" key="1">
    <citation type="submission" date="2023-03" db="EMBL/GenBank/DDBJ databases">
        <title>Massive genome expansion in bonnet fungi (Mycena s.s.) driven by repeated elements and novel gene families across ecological guilds.</title>
        <authorList>
            <consortium name="Lawrence Berkeley National Laboratory"/>
            <person name="Harder C.B."/>
            <person name="Miyauchi S."/>
            <person name="Viragh M."/>
            <person name="Kuo A."/>
            <person name="Thoen E."/>
            <person name="Andreopoulos B."/>
            <person name="Lu D."/>
            <person name="Skrede I."/>
            <person name="Drula E."/>
            <person name="Henrissat B."/>
            <person name="Morin E."/>
            <person name="Kohler A."/>
            <person name="Barry K."/>
            <person name="LaButti K."/>
            <person name="Morin E."/>
            <person name="Salamov A."/>
            <person name="Lipzen A."/>
            <person name="Mereny Z."/>
            <person name="Hegedus B."/>
            <person name="Baldrian P."/>
            <person name="Stursova M."/>
            <person name="Weitz H."/>
            <person name="Taylor A."/>
            <person name="Grigoriev I.V."/>
            <person name="Nagy L.G."/>
            <person name="Martin F."/>
            <person name="Kauserud H."/>
        </authorList>
    </citation>
    <scope>NUCLEOTIDE SEQUENCE</scope>
    <source>
        <strain evidence="5">CBHHK182m</strain>
    </source>
</reference>
<protein>
    <submittedName>
        <fullName evidence="5">Aldehyde/histidinol dehydrogenase</fullName>
    </submittedName>
</protein>
<dbReference type="InterPro" id="IPR016162">
    <property type="entry name" value="Ald_DH_N"/>
</dbReference>
<dbReference type="Pfam" id="PF00171">
    <property type="entry name" value="Aldedh"/>
    <property type="match status" value="1"/>
</dbReference>
<comment type="caution">
    <text evidence="5">The sequence shown here is derived from an EMBL/GenBank/DDBJ whole genome shotgun (WGS) entry which is preliminary data.</text>
</comment>
<dbReference type="InterPro" id="IPR050740">
    <property type="entry name" value="Aldehyde_DH_Superfamily"/>
</dbReference>
<evidence type="ECO:0000256" key="1">
    <source>
        <dbReference type="ARBA" id="ARBA00023002"/>
    </source>
</evidence>
<dbReference type="InterPro" id="IPR015590">
    <property type="entry name" value="Aldehyde_DH_dom"/>
</dbReference>
<evidence type="ECO:0000259" key="4">
    <source>
        <dbReference type="Pfam" id="PF00171"/>
    </source>
</evidence>
<dbReference type="EMBL" id="JARKIB010000053">
    <property type="protein sequence ID" value="KAJ7754095.1"/>
    <property type="molecule type" value="Genomic_DNA"/>
</dbReference>
<dbReference type="Proteomes" id="UP001215598">
    <property type="component" value="Unassembled WGS sequence"/>
</dbReference>
<comment type="similarity">
    <text evidence="3">Belongs to the aldehyde dehydrogenase family.</text>
</comment>
<dbReference type="GO" id="GO:0009450">
    <property type="term" value="P:gamma-aminobutyric acid catabolic process"/>
    <property type="evidence" value="ECO:0007669"/>
    <property type="project" value="TreeGrafter"/>
</dbReference>
<evidence type="ECO:0000256" key="3">
    <source>
        <dbReference type="RuleBase" id="RU003345"/>
    </source>
</evidence>
<dbReference type="AlphaFoldDB" id="A0AAD7NAX2"/>
<dbReference type="Gene3D" id="3.40.309.10">
    <property type="entry name" value="Aldehyde Dehydrogenase, Chain A, domain 2"/>
    <property type="match status" value="1"/>
</dbReference>
<dbReference type="Gene3D" id="3.40.605.10">
    <property type="entry name" value="Aldehyde Dehydrogenase, Chain A, domain 1"/>
    <property type="match status" value="1"/>
</dbReference>
<dbReference type="PANTHER" id="PTHR43353">
    <property type="entry name" value="SUCCINATE-SEMIALDEHYDE DEHYDROGENASE, MITOCHONDRIAL"/>
    <property type="match status" value="1"/>
</dbReference>
<dbReference type="PANTHER" id="PTHR43353:SF6">
    <property type="entry name" value="CYTOPLASMIC ALDEHYDE DEHYDROGENASE (EUROFUNG)"/>
    <property type="match status" value="1"/>
</dbReference>
<sequence>MPLWFYSSASSADADAAVAAASAAFPVWSKTKPAGGGPAAGRAKEFQTHMIEETGSGAPFAQFDVFTAADHIRDAAGRISSIAGSIPICKDEGTSALVLKEPYGVILSIAPWNAVHILGVRSVLFTIATGNTCPSLRPQHRPRFHGRGSPPGVLNIIYTTRADSPAITAQLIAAPAIRKINFTGSTAVGAAIAAAAGKALRPCLLELGGKAAAIVLEDADLERAATQCVICMATERILVCASVMDAFRPLLKQAIAGFAPAEGPAAVLVQGSAVKRNRALVADALSKGATLLHGDHMVVEGHPEMGMASETRMRLVVVEGVTAEMALYREESFGPSVSVIAVKDEEEAIAISNASEYGLNGAVFTRDLARGIRVAKRLECGSVHINSITVHDEAVLPHGGVKSSTPALTSFLRSKTITFQE</sequence>
<feature type="domain" description="Aldehyde dehydrogenase" evidence="4">
    <location>
        <begin position="7"/>
        <end position="404"/>
    </location>
</feature>
<evidence type="ECO:0000313" key="5">
    <source>
        <dbReference type="EMBL" id="KAJ7754095.1"/>
    </source>
</evidence>
<dbReference type="InterPro" id="IPR016163">
    <property type="entry name" value="Ald_DH_C"/>
</dbReference>
<dbReference type="PROSITE" id="PS00687">
    <property type="entry name" value="ALDEHYDE_DEHYDR_GLU"/>
    <property type="match status" value="1"/>
</dbReference>
<dbReference type="GO" id="GO:0004777">
    <property type="term" value="F:succinate-semialdehyde dehydrogenase (NAD+) activity"/>
    <property type="evidence" value="ECO:0007669"/>
    <property type="project" value="TreeGrafter"/>
</dbReference>
<evidence type="ECO:0000313" key="6">
    <source>
        <dbReference type="Proteomes" id="UP001215598"/>
    </source>
</evidence>